<evidence type="ECO:0000256" key="1">
    <source>
        <dbReference type="SAM" id="MobiDB-lite"/>
    </source>
</evidence>
<organism evidence="2 3">
    <name type="scientific">Thalassiosira oceanica</name>
    <name type="common">Marine diatom</name>
    <dbReference type="NCBI Taxonomy" id="159749"/>
    <lineage>
        <taxon>Eukaryota</taxon>
        <taxon>Sar</taxon>
        <taxon>Stramenopiles</taxon>
        <taxon>Ochrophyta</taxon>
        <taxon>Bacillariophyta</taxon>
        <taxon>Coscinodiscophyceae</taxon>
        <taxon>Thalassiosirophycidae</taxon>
        <taxon>Thalassiosirales</taxon>
        <taxon>Thalassiosiraceae</taxon>
        <taxon>Thalassiosira</taxon>
    </lineage>
</organism>
<dbReference type="Proteomes" id="UP000266841">
    <property type="component" value="Unassembled WGS sequence"/>
</dbReference>
<keyword evidence="3" id="KW-1185">Reference proteome</keyword>
<feature type="region of interest" description="Disordered" evidence="1">
    <location>
        <begin position="115"/>
        <end position="141"/>
    </location>
</feature>
<proteinExistence type="predicted"/>
<evidence type="ECO:0000313" key="2">
    <source>
        <dbReference type="EMBL" id="EJK72672.1"/>
    </source>
</evidence>
<sequence>MIAEQLAKMFLRPSVRPSVRPSSPKATEKRAALCVTYYLGYLLEEVLDVVVGSETGVEVNSKPISNFHPSANSRTHQCTMRLAAPLTAERRENEEVTFLPQSWLPPYFSPLSYKATAPDRTRRRRGSTIADALDAPMHHEP</sequence>
<name>K0TMG1_THAOC</name>
<protein>
    <submittedName>
        <fullName evidence="2">Uncharacterized protein</fullName>
    </submittedName>
</protein>
<dbReference type="EMBL" id="AGNL01005493">
    <property type="protein sequence ID" value="EJK72672.1"/>
    <property type="molecule type" value="Genomic_DNA"/>
</dbReference>
<dbReference type="AlphaFoldDB" id="K0TMG1"/>
<accession>K0TMG1</accession>
<reference evidence="2 3" key="1">
    <citation type="journal article" date="2012" name="Genome Biol.">
        <title>Genome and low-iron response of an oceanic diatom adapted to chronic iron limitation.</title>
        <authorList>
            <person name="Lommer M."/>
            <person name="Specht M."/>
            <person name="Roy A.S."/>
            <person name="Kraemer L."/>
            <person name="Andreson R."/>
            <person name="Gutowska M.A."/>
            <person name="Wolf J."/>
            <person name="Bergner S.V."/>
            <person name="Schilhabel M.B."/>
            <person name="Klostermeier U.C."/>
            <person name="Beiko R.G."/>
            <person name="Rosenstiel P."/>
            <person name="Hippler M."/>
            <person name="Laroche J."/>
        </authorList>
    </citation>
    <scope>NUCLEOTIDE SEQUENCE [LARGE SCALE GENOMIC DNA]</scope>
    <source>
        <strain evidence="2 3">CCMP1005</strain>
    </source>
</reference>
<evidence type="ECO:0000313" key="3">
    <source>
        <dbReference type="Proteomes" id="UP000266841"/>
    </source>
</evidence>
<gene>
    <name evidence="2" type="ORF">THAOC_05774</name>
</gene>
<comment type="caution">
    <text evidence="2">The sequence shown here is derived from an EMBL/GenBank/DDBJ whole genome shotgun (WGS) entry which is preliminary data.</text>
</comment>